<keyword evidence="3" id="KW-1185">Reference proteome</keyword>
<name>A0AAV9V684_9PEZI</name>
<feature type="region of interest" description="Disordered" evidence="1">
    <location>
        <begin position="1"/>
        <end position="219"/>
    </location>
</feature>
<protein>
    <recommendedName>
        <fullName evidence="4">WH2 domain-containing protein</fullName>
    </recommendedName>
</protein>
<feature type="compositionally biased region" description="Basic and acidic residues" evidence="1">
    <location>
        <begin position="115"/>
        <end position="137"/>
    </location>
</feature>
<gene>
    <name evidence="2" type="ORF">TWF696_005076</name>
</gene>
<evidence type="ECO:0000313" key="3">
    <source>
        <dbReference type="Proteomes" id="UP001375240"/>
    </source>
</evidence>
<dbReference type="EMBL" id="JAVHNQ010000003">
    <property type="protein sequence ID" value="KAK6353086.1"/>
    <property type="molecule type" value="Genomic_DNA"/>
</dbReference>
<dbReference type="Proteomes" id="UP001375240">
    <property type="component" value="Unassembled WGS sequence"/>
</dbReference>
<dbReference type="AlphaFoldDB" id="A0AAV9V684"/>
<feature type="compositionally biased region" description="Pro residues" evidence="1">
    <location>
        <begin position="7"/>
        <end position="25"/>
    </location>
</feature>
<evidence type="ECO:0000256" key="1">
    <source>
        <dbReference type="SAM" id="MobiDB-lite"/>
    </source>
</evidence>
<accession>A0AAV9V684</accession>
<sequence length="243" mass="26712">MMGIGGGPPPPPPGPPPPPPPPPPKITLNRENPKSKDVPQTPKKPATNSIGQAQGDVMEELKARLANRGTPRSKTPFREPVRTTPKTPPSLADQIAAELPSGKAKLRPVGSKAGDWMKREQEAQREREDGLKKEIRPPRVPATPKQPLTPPVTEHRPVKPPEPAKPVVPKIFKPVRTPKPPEPDAVHVEERVERNEELKLKESPRINATARMTPRGDTNRDEGIELYLWVISMATTLGLEDLL</sequence>
<reference evidence="2 3" key="1">
    <citation type="submission" date="2019-10" db="EMBL/GenBank/DDBJ databases">
        <authorList>
            <person name="Palmer J.M."/>
        </authorList>
    </citation>
    <scope>NUCLEOTIDE SEQUENCE [LARGE SCALE GENOMIC DNA]</scope>
    <source>
        <strain evidence="2 3">TWF696</strain>
    </source>
</reference>
<evidence type="ECO:0000313" key="2">
    <source>
        <dbReference type="EMBL" id="KAK6353086.1"/>
    </source>
</evidence>
<evidence type="ECO:0008006" key="4">
    <source>
        <dbReference type="Google" id="ProtNLM"/>
    </source>
</evidence>
<comment type="caution">
    <text evidence="2">The sequence shown here is derived from an EMBL/GenBank/DDBJ whole genome shotgun (WGS) entry which is preliminary data.</text>
</comment>
<organism evidence="2 3">
    <name type="scientific">Orbilia brochopaga</name>
    <dbReference type="NCBI Taxonomy" id="3140254"/>
    <lineage>
        <taxon>Eukaryota</taxon>
        <taxon>Fungi</taxon>
        <taxon>Dikarya</taxon>
        <taxon>Ascomycota</taxon>
        <taxon>Pezizomycotina</taxon>
        <taxon>Orbiliomycetes</taxon>
        <taxon>Orbiliales</taxon>
        <taxon>Orbiliaceae</taxon>
        <taxon>Orbilia</taxon>
    </lineage>
</organism>
<feature type="compositionally biased region" description="Basic and acidic residues" evidence="1">
    <location>
        <begin position="179"/>
        <end position="204"/>
    </location>
</feature>
<proteinExistence type="predicted"/>